<proteinExistence type="predicted"/>
<dbReference type="Pfam" id="PF18893">
    <property type="entry name" value="DUF5652"/>
    <property type="match status" value="1"/>
</dbReference>
<evidence type="ECO:0000259" key="2">
    <source>
        <dbReference type="Pfam" id="PF18893"/>
    </source>
</evidence>
<accession>A0A2M6T1B7</accession>
<protein>
    <recommendedName>
        <fullName evidence="2">DUF5652 domain-containing protein</fullName>
    </recommendedName>
</protein>
<dbReference type="AlphaFoldDB" id="A0A2M6T1B7"/>
<name>A0A2M6T1B7_9BACT</name>
<feature type="transmembrane region" description="Helical" evidence="1">
    <location>
        <begin position="12"/>
        <end position="34"/>
    </location>
</feature>
<sequence length="92" mass="10571">MDETYLAPLSEALTKLVPFFSIGMGLLLIWSFYWKGRALWRAARLNDKAWFIILLLVNTLGVVEIIYLYTTQNRNRELQTPDSPRTSFGSTG</sequence>
<gene>
    <name evidence="3" type="ORF">COT34_00260</name>
</gene>
<organism evidence="3 4">
    <name type="scientific">Candidatus Nealsonbacteria bacterium CG08_land_8_20_14_0_20_43_11</name>
    <dbReference type="NCBI Taxonomy" id="1974706"/>
    <lineage>
        <taxon>Bacteria</taxon>
        <taxon>Candidatus Nealsoniibacteriota</taxon>
    </lineage>
</organism>
<keyword evidence="1" id="KW-0472">Membrane</keyword>
<dbReference type="Proteomes" id="UP000229390">
    <property type="component" value="Unassembled WGS sequence"/>
</dbReference>
<comment type="caution">
    <text evidence="3">The sequence shown here is derived from an EMBL/GenBank/DDBJ whole genome shotgun (WGS) entry which is preliminary data.</text>
</comment>
<evidence type="ECO:0000313" key="4">
    <source>
        <dbReference type="Proteomes" id="UP000229390"/>
    </source>
</evidence>
<keyword evidence="1" id="KW-0812">Transmembrane</keyword>
<feature type="domain" description="DUF5652" evidence="2">
    <location>
        <begin position="24"/>
        <end position="76"/>
    </location>
</feature>
<evidence type="ECO:0000313" key="3">
    <source>
        <dbReference type="EMBL" id="PIS39092.1"/>
    </source>
</evidence>
<dbReference type="EMBL" id="PEYE01000005">
    <property type="protein sequence ID" value="PIS39092.1"/>
    <property type="molecule type" value="Genomic_DNA"/>
</dbReference>
<reference evidence="4" key="1">
    <citation type="submission" date="2017-09" db="EMBL/GenBank/DDBJ databases">
        <title>Depth-based differentiation of microbial function through sediment-hosted aquifers and enrichment of novel symbionts in the deep terrestrial subsurface.</title>
        <authorList>
            <person name="Probst A.J."/>
            <person name="Ladd B."/>
            <person name="Jarett J.K."/>
            <person name="Geller-Mcgrath D.E."/>
            <person name="Sieber C.M.K."/>
            <person name="Emerson J.B."/>
            <person name="Anantharaman K."/>
            <person name="Thomas B.C."/>
            <person name="Malmstrom R."/>
            <person name="Stieglmeier M."/>
            <person name="Klingl A."/>
            <person name="Woyke T."/>
            <person name="Ryan C.M."/>
            <person name="Banfield J.F."/>
        </authorList>
    </citation>
    <scope>NUCLEOTIDE SEQUENCE [LARGE SCALE GENOMIC DNA]</scope>
</reference>
<dbReference type="InterPro" id="IPR043712">
    <property type="entry name" value="DUF5652"/>
</dbReference>
<feature type="transmembrane region" description="Helical" evidence="1">
    <location>
        <begin position="49"/>
        <end position="69"/>
    </location>
</feature>
<keyword evidence="1" id="KW-1133">Transmembrane helix</keyword>
<evidence type="ECO:0000256" key="1">
    <source>
        <dbReference type="SAM" id="Phobius"/>
    </source>
</evidence>